<feature type="compositionally biased region" description="Polar residues" evidence="3">
    <location>
        <begin position="793"/>
        <end position="813"/>
    </location>
</feature>
<keyword evidence="2" id="KW-0539">Nucleus</keyword>
<feature type="domain" description="DEUBAD" evidence="4">
    <location>
        <begin position="88"/>
        <end position="199"/>
    </location>
</feature>
<gene>
    <name evidence="5" type="ORF">SADUNF_Sadunf14G0108900</name>
</gene>
<comment type="caution">
    <text evidence="5">The sequence shown here is derived from an EMBL/GenBank/DDBJ whole genome shotgun (WGS) entry which is preliminary data.</text>
</comment>
<dbReference type="OrthoDB" id="70874at2759"/>
<accession>A0A835JHK0</accession>
<feature type="region of interest" description="Disordered" evidence="3">
    <location>
        <begin position="249"/>
        <end position="279"/>
    </location>
</feature>
<evidence type="ECO:0000313" key="6">
    <source>
        <dbReference type="Proteomes" id="UP000657918"/>
    </source>
</evidence>
<dbReference type="PANTHER" id="PTHR13052:SF2">
    <property type="entry name" value="NUCLEAR FACTOR KAPPA-B-BINDING PROTEIN"/>
    <property type="match status" value="1"/>
</dbReference>
<dbReference type="AlphaFoldDB" id="A0A835JHK0"/>
<feature type="region of interest" description="Disordered" evidence="3">
    <location>
        <begin position="793"/>
        <end position="814"/>
    </location>
</feature>
<protein>
    <recommendedName>
        <fullName evidence="4">DEUBAD domain-containing protein</fullName>
    </recommendedName>
</protein>
<feature type="region of interest" description="Disordered" evidence="3">
    <location>
        <begin position="459"/>
        <end position="527"/>
    </location>
</feature>
<dbReference type="EMBL" id="JADGMS010000014">
    <property type="protein sequence ID" value="KAF9669451.1"/>
    <property type="molecule type" value="Genomic_DNA"/>
</dbReference>
<evidence type="ECO:0000256" key="3">
    <source>
        <dbReference type="SAM" id="MobiDB-lite"/>
    </source>
</evidence>
<dbReference type="InterPro" id="IPR044867">
    <property type="entry name" value="DEUBAD_dom"/>
</dbReference>
<dbReference type="Proteomes" id="UP000657918">
    <property type="component" value="Unassembled WGS sequence"/>
</dbReference>
<sequence>MAADQRRKRRNGASLAGCSSLEPYRMKRKNKSKNDLNAKSLISLEWDGNRKKVVAKREQIGIGQRDLIPFVDSAPHYQNPLADVFAVPQEIFDLQNLEEVLSYETWQNHLSEDERNFLMQFLPTGLDTEEVVEALLAGNNLHFGNPLLRWGASLCSGNLHPDVVLCQEQHLKADKKAFYSKLQDYHIDMITYLQKLKDMWESSKDPEKEILQKIWRRSRNDADKRISSCDIESKFHDIEENVLATSESCSLGAEEETSSSDTQNSPVTKGGEVQKRICEKGSMEEKQRKLLVASDDARPGKGDKLNKRNIHHSDGAKYMSYLKISKKQHQLVKIMKQSGKSIQSKSLNCVLGDLDTLHVQPYEEFVKEEQKKLQEYWMQLANKDLPVAYAIWRERQFQRQEISKSLEEELECQLKYPVEYPEKDGHETLLQDQSDQCAGQHDTNIEDKLEHNHEIVLQDQHDHGSRNEESGISDYGDSGSGSQQNQSPQHLSSLSVDHDLNPIDMNMENDHVHLNSNSDEASPHVSEYSGSMLVTEASIDQGVPFSSGGDVWSAVSIPSSYYDSTANHEYASNGRLSLPHQVNEEQCSQLIDMESEVHEEETGKDLLHRQSDDGSFSSYPNHDRSGMLQSLFRGQVMLPYHNEQKPTGLAFQSPNDVMVQDGQYTGHNQGQLQSSVSLEQRQKNHIEDYMQQNITEDIYSEGGGFLIPRQVHAPLVNLQDWNVNPVRMPAQLQSHPNDDGLLTQNWFSGEHQVHGDWNGAGGVGVSNQSIGSNADQSLFSVLSQCNQLHMTSPLDQLRSGSPTNQHPNGTLDSVGSAEQFMLPRTYGMVSGVIPMISNALPQAVHPLDYLSGRDSASSLMPDDIGWMTLPQNSALHDPLGKPYLRSWNQ</sequence>
<dbReference type="PROSITE" id="PS51916">
    <property type="entry name" value="DEUBAD"/>
    <property type="match status" value="1"/>
</dbReference>
<feature type="region of interest" description="Disordered" evidence="3">
    <location>
        <begin position="598"/>
        <end position="622"/>
    </location>
</feature>
<organism evidence="5 6">
    <name type="scientific">Salix dunnii</name>
    <dbReference type="NCBI Taxonomy" id="1413687"/>
    <lineage>
        <taxon>Eukaryota</taxon>
        <taxon>Viridiplantae</taxon>
        <taxon>Streptophyta</taxon>
        <taxon>Embryophyta</taxon>
        <taxon>Tracheophyta</taxon>
        <taxon>Spermatophyta</taxon>
        <taxon>Magnoliopsida</taxon>
        <taxon>eudicotyledons</taxon>
        <taxon>Gunneridae</taxon>
        <taxon>Pentapetalae</taxon>
        <taxon>rosids</taxon>
        <taxon>fabids</taxon>
        <taxon>Malpighiales</taxon>
        <taxon>Salicaceae</taxon>
        <taxon>Saliceae</taxon>
        <taxon>Salix</taxon>
    </lineage>
</organism>
<reference evidence="5 6" key="1">
    <citation type="submission" date="2020-10" db="EMBL/GenBank/DDBJ databases">
        <title>Plant Genome Project.</title>
        <authorList>
            <person name="Zhang R.-G."/>
        </authorList>
    </citation>
    <scope>NUCLEOTIDE SEQUENCE [LARGE SCALE GENOMIC DNA]</scope>
    <source>
        <strain evidence="5">FAFU-HL-1</strain>
        <tissue evidence="5">Leaf</tissue>
    </source>
</reference>
<evidence type="ECO:0000256" key="2">
    <source>
        <dbReference type="ARBA" id="ARBA00023242"/>
    </source>
</evidence>
<evidence type="ECO:0000259" key="4">
    <source>
        <dbReference type="PROSITE" id="PS51916"/>
    </source>
</evidence>
<feature type="compositionally biased region" description="Low complexity" evidence="3">
    <location>
        <begin position="470"/>
        <end position="489"/>
    </location>
</feature>
<dbReference type="InterPro" id="IPR024867">
    <property type="entry name" value="NFRKB"/>
</dbReference>
<dbReference type="PANTHER" id="PTHR13052">
    <property type="entry name" value="NFRKB-RELATED"/>
    <property type="match status" value="1"/>
</dbReference>
<dbReference type="CDD" id="cd21865">
    <property type="entry name" value="DEUBAD_NFRKB"/>
    <property type="match status" value="1"/>
</dbReference>
<proteinExistence type="predicted"/>
<evidence type="ECO:0000256" key="1">
    <source>
        <dbReference type="ARBA" id="ARBA00004123"/>
    </source>
</evidence>
<dbReference type="GO" id="GO:0031011">
    <property type="term" value="C:Ino80 complex"/>
    <property type="evidence" value="ECO:0007669"/>
    <property type="project" value="InterPro"/>
</dbReference>
<feature type="compositionally biased region" description="Basic and acidic residues" evidence="3">
    <location>
        <begin position="459"/>
        <end position="469"/>
    </location>
</feature>
<name>A0A835JHK0_9ROSI</name>
<comment type="subcellular location">
    <subcellularLocation>
        <location evidence="1">Nucleus</location>
    </subcellularLocation>
</comment>
<feature type="compositionally biased region" description="Basic and acidic residues" evidence="3">
    <location>
        <begin position="600"/>
        <end position="612"/>
    </location>
</feature>
<evidence type="ECO:0000313" key="5">
    <source>
        <dbReference type="EMBL" id="KAF9669451.1"/>
    </source>
</evidence>
<keyword evidence="6" id="KW-1185">Reference proteome</keyword>